<proteinExistence type="inferred from homology"/>
<gene>
    <name evidence="8" type="ORF">Adt_20966</name>
</gene>
<dbReference type="CDD" id="cd01428">
    <property type="entry name" value="ADK"/>
    <property type="match status" value="1"/>
</dbReference>
<dbReference type="PROSITE" id="PS00113">
    <property type="entry name" value="ADENYLATE_KINASE"/>
    <property type="match status" value="1"/>
</dbReference>
<dbReference type="SUPFAM" id="SSF52540">
    <property type="entry name" value="P-loop containing nucleoside triphosphate hydrolases"/>
    <property type="match status" value="1"/>
</dbReference>
<dbReference type="EMBL" id="JBFOLK010000006">
    <property type="protein sequence ID" value="KAL2505345.1"/>
    <property type="molecule type" value="Genomic_DNA"/>
</dbReference>
<evidence type="ECO:0000256" key="1">
    <source>
        <dbReference type="ARBA" id="ARBA00007220"/>
    </source>
</evidence>
<keyword evidence="9" id="KW-1185">Reference proteome</keyword>
<comment type="caution">
    <text evidence="8">The sequence shown here is derived from an EMBL/GenBank/DDBJ whole genome shotgun (WGS) entry which is preliminary data.</text>
</comment>
<comment type="similarity">
    <text evidence="1 7">Belongs to the adenylate kinase family.</text>
</comment>
<dbReference type="InterPro" id="IPR027417">
    <property type="entry name" value="P-loop_NTPase"/>
</dbReference>
<evidence type="ECO:0000256" key="7">
    <source>
        <dbReference type="RuleBase" id="RU003330"/>
    </source>
</evidence>
<organism evidence="8 9">
    <name type="scientific">Abeliophyllum distichum</name>
    <dbReference type="NCBI Taxonomy" id="126358"/>
    <lineage>
        <taxon>Eukaryota</taxon>
        <taxon>Viridiplantae</taxon>
        <taxon>Streptophyta</taxon>
        <taxon>Embryophyta</taxon>
        <taxon>Tracheophyta</taxon>
        <taxon>Spermatophyta</taxon>
        <taxon>Magnoliopsida</taxon>
        <taxon>eudicotyledons</taxon>
        <taxon>Gunneridae</taxon>
        <taxon>Pentapetalae</taxon>
        <taxon>asterids</taxon>
        <taxon>lamiids</taxon>
        <taxon>Lamiales</taxon>
        <taxon>Oleaceae</taxon>
        <taxon>Forsythieae</taxon>
        <taxon>Abeliophyllum</taxon>
    </lineage>
</organism>
<keyword evidence="3 7" id="KW-0808">Transferase</keyword>
<evidence type="ECO:0000256" key="5">
    <source>
        <dbReference type="ARBA" id="ARBA00022777"/>
    </source>
</evidence>
<evidence type="ECO:0000313" key="9">
    <source>
        <dbReference type="Proteomes" id="UP001604336"/>
    </source>
</evidence>
<dbReference type="PANTHER" id="PTHR23359">
    <property type="entry name" value="NUCLEOTIDE KINASE"/>
    <property type="match status" value="1"/>
</dbReference>
<name>A0ABD1SY04_9LAMI</name>
<accession>A0ABD1SY04</accession>
<dbReference type="Proteomes" id="UP001604336">
    <property type="component" value="Unassembled WGS sequence"/>
</dbReference>
<dbReference type="Pfam" id="PF00406">
    <property type="entry name" value="ADK"/>
    <property type="match status" value="1"/>
</dbReference>
<protein>
    <recommendedName>
        <fullName evidence="2">adenylate kinase</fullName>
        <ecNumber evidence="2">2.7.4.3</ecNumber>
    </recommendedName>
    <alternativeName>
        <fullName evidence="6">ATP:AMP phosphotransferase</fullName>
    </alternativeName>
</protein>
<evidence type="ECO:0000256" key="2">
    <source>
        <dbReference type="ARBA" id="ARBA00012955"/>
    </source>
</evidence>
<dbReference type="GO" id="GO:0000166">
    <property type="term" value="F:nucleotide binding"/>
    <property type="evidence" value="ECO:0007669"/>
    <property type="project" value="UniProtKB-KW"/>
</dbReference>
<keyword evidence="4" id="KW-0547">Nucleotide-binding</keyword>
<dbReference type="InterPro" id="IPR033690">
    <property type="entry name" value="Adenylat_kinase_CS"/>
</dbReference>
<evidence type="ECO:0000256" key="3">
    <source>
        <dbReference type="ARBA" id="ARBA00022679"/>
    </source>
</evidence>
<keyword evidence="5 7" id="KW-0418">Kinase</keyword>
<reference evidence="9" key="1">
    <citation type="submission" date="2024-07" db="EMBL/GenBank/DDBJ databases">
        <title>Two chromosome-level genome assemblies of Korean endemic species Abeliophyllum distichum and Forsythia ovata (Oleaceae).</title>
        <authorList>
            <person name="Jang H."/>
        </authorList>
    </citation>
    <scope>NUCLEOTIDE SEQUENCE [LARGE SCALE GENOMIC DNA]</scope>
</reference>
<dbReference type="Gene3D" id="3.40.50.300">
    <property type="entry name" value="P-loop containing nucleotide triphosphate hydrolases"/>
    <property type="match status" value="1"/>
</dbReference>
<evidence type="ECO:0000313" key="8">
    <source>
        <dbReference type="EMBL" id="KAL2505345.1"/>
    </source>
</evidence>
<dbReference type="AlphaFoldDB" id="A0ABD1SY04"/>
<sequence>MAVLSRLRVAAQPLVFRLSLNKSQRAYGSAAAAQLDYDYYYYSDENEEPQRKENRRGMQEAPEEGWDMVGRGAQWVIIGDPMARGHMYAERLSKVLDVPHISMGNLVRQELHPRSSLYKQIAGALNQGKLVPEDVIFGLLSKRLEEGYCRGETGFILDGIPRTLIQAEILDQIANLDLVLNLKCTEECLVKNGIYTPRQEYHCMAGSGFDLSFQPLNVPLKSSSADSDTVWKEKFRVYAEQRKPLEEYYKKQHKLIDFEVSGAPGDTWRGLLAVLHLQDTNDLSSVVKSKHKLTA</sequence>
<dbReference type="PRINTS" id="PR00094">
    <property type="entry name" value="ADENYLTKNASE"/>
</dbReference>
<dbReference type="GO" id="GO:0004017">
    <property type="term" value="F:AMP kinase activity"/>
    <property type="evidence" value="ECO:0007669"/>
    <property type="project" value="UniProtKB-EC"/>
</dbReference>
<dbReference type="EC" id="2.7.4.3" evidence="2"/>
<evidence type="ECO:0000256" key="4">
    <source>
        <dbReference type="ARBA" id="ARBA00022741"/>
    </source>
</evidence>
<dbReference type="InterPro" id="IPR000850">
    <property type="entry name" value="Adenylat/UMP-CMP_kin"/>
</dbReference>
<evidence type="ECO:0000256" key="6">
    <source>
        <dbReference type="ARBA" id="ARBA00031517"/>
    </source>
</evidence>